<dbReference type="OrthoDB" id="3359487at2759"/>
<feature type="non-terminal residue" evidence="1">
    <location>
        <position position="1"/>
    </location>
</feature>
<dbReference type="HOGENOM" id="CLU_2801016_0_0_1"/>
<gene>
    <name evidence="1" type="ORF">PAXRUDRAFT_170407</name>
</gene>
<name>A0A0D0CYG7_9AGAM</name>
<organism evidence="1 2">
    <name type="scientific">Paxillus rubicundulus Ve08.2h10</name>
    <dbReference type="NCBI Taxonomy" id="930991"/>
    <lineage>
        <taxon>Eukaryota</taxon>
        <taxon>Fungi</taxon>
        <taxon>Dikarya</taxon>
        <taxon>Basidiomycota</taxon>
        <taxon>Agaricomycotina</taxon>
        <taxon>Agaricomycetes</taxon>
        <taxon>Agaricomycetidae</taxon>
        <taxon>Boletales</taxon>
        <taxon>Paxilineae</taxon>
        <taxon>Paxillaceae</taxon>
        <taxon>Paxillus</taxon>
    </lineage>
</organism>
<reference evidence="1 2" key="1">
    <citation type="submission" date="2014-04" db="EMBL/GenBank/DDBJ databases">
        <authorList>
            <consortium name="DOE Joint Genome Institute"/>
            <person name="Kuo A."/>
            <person name="Kohler A."/>
            <person name="Jargeat P."/>
            <person name="Nagy L.G."/>
            <person name="Floudas D."/>
            <person name="Copeland A."/>
            <person name="Barry K.W."/>
            <person name="Cichocki N."/>
            <person name="Veneault-Fourrey C."/>
            <person name="LaButti K."/>
            <person name="Lindquist E.A."/>
            <person name="Lipzen A."/>
            <person name="Lundell T."/>
            <person name="Morin E."/>
            <person name="Murat C."/>
            <person name="Sun H."/>
            <person name="Tunlid A."/>
            <person name="Henrissat B."/>
            <person name="Grigoriev I.V."/>
            <person name="Hibbett D.S."/>
            <person name="Martin F."/>
            <person name="Nordberg H.P."/>
            <person name="Cantor M.N."/>
            <person name="Hua S.X."/>
        </authorList>
    </citation>
    <scope>NUCLEOTIDE SEQUENCE [LARGE SCALE GENOMIC DNA]</scope>
    <source>
        <strain evidence="1 2">Ve08.2h10</strain>
    </source>
</reference>
<keyword evidence="2" id="KW-1185">Reference proteome</keyword>
<reference evidence="2" key="2">
    <citation type="submission" date="2015-01" db="EMBL/GenBank/DDBJ databases">
        <title>Evolutionary Origins and Diversification of the Mycorrhizal Mutualists.</title>
        <authorList>
            <consortium name="DOE Joint Genome Institute"/>
            <consortium name="Mycorrhizal Genomics Consortium"/>
            <person name="Kohler A."/>
            <person name="Kuo A."/>
            <person name="Nagy L.G."/>
            <person name="Floudas D."/>
            <person name="Copeland A."/>
            <person name="Barry K.W."/>
            <person name="Cichocki N."/>
            <person name="Veneault-Fourrey C."/>
            <person name="LaButti K."/>
            <person name="Lindquist E.A."/>
            <person name="Lipzen A."/>
            <person name="Lundell T."/>
            <person name="Morin E."/>
            <person name="Murat C."/>
            <person name="Riley R."/>
            <person name="Ohm R."/>
            <person name="Sun H."/>
            <person name="Tunlid A."/>
            <person name="Henrissat B."/>
            <person name="Grigoriev I.V."/>
            <person name="Hibbett D.S."/>
            <person name="Martin F."/>
        </authorList>
    </citation>
    <scope>NUCLEOTIDE SEQUENCE [LARGE SCALE GENOMIC DNA]</scope>
    <source>
        <strain evidence="2">Ve08.2h10</strain>
    </source>
</reference>
<sequence length="68" mass="7694">VVSAMDHIDKHLTTYTHDKSYLQSICSAMSLTKATLNHYYSLTGSSEVYCITMVLHPHHKLSCFKTTC</sequence>
<protein>
    <submittedName>
        <fullName evidence="1">Uncharacterized protein</fullName>
    </submittedName>
</protein>
<accession>A0A0D0CYG7</accession>
<dbReference type="AlphaFoldDB" id="A0A0D0CYG7"/>
<dbReference type="Proteomes" id="UP000054538">
    <property type="component" value="Unassembled WGS sequence"/>
</dbReference>
<evidence type="ECO:0000313" key="2">
    <source>
        <dbReference type="Proteomes" id="UP000054538"/>
    </source>
</evidence>
<evidence type="ECO:0000313" key="1">
    <source>
        <dbReference type="EMBL" id="KIK76276.1"/>
    </source>
</evidence>
<proteinExistence type="predicted"/>
<dbReference type="EMBL" id="KN827576">
    <property type="protein sequence ID" value="KIK76276.1"/>
    <property type="molecule type" value="Genomic_DNA"/>
</dbReference>
<dbReference type="InParanoid" id="A0A0D0CYG7"/>